<evidence type="ECO:0000256" key="1">
    <source>
        <dbReference type="SAM" id="MobiDB-lite"/>
    </source>
</evidence>
<proteinExistence type="predicted"/>
<feature type="region of interest" description="Disordered" evidence="1">
    <location>
        <begin position="87"/>
        <end position="121"/>
    </location>
</feature>
<protein>
    <submittedName>
        <fullName evidence="2">Uncharacterized protein</fullName>
    </submittedName>
</protein>
<organism evidence="2 3">
    <name type="scientific">Prorocentrum cordatum</name>
    <dbReference type="NCBI Taxonomy" id="2364126"/>
    <lineage>
        <taxon>Eukaryota</taxon>
        <taxon>Sar</taxon>
        <taxon>Alveolata</taxon>
        <taxon>Dinophyceae</taxon>
        <taxon>Prorocentrales</taxon>
        <taxon>Prorocentraceae</taxon>
        <taxon>Prorocentrum</taxon>
    </lineage>
</organism>
<comment type="caution">
    <text evidence="2">The sequence shown here is derived from an EMBL/GenBank/DDBJ whole genome shotgun (WGS) entry which is preliminary data.</text>
</comment>
<accession>A0ABN9TUU3</accession>
<reference evidence="2" key="1">
    <citation type="submission" date="2023-10" db="EMBL/GenBank/DDBJ databases">
        <authorList>
            <person name="Chen Y."/>
            <person name="Shah S."/>
            <person name="Dougan E. K."/>
            <person name="Thang M."/>
            <person name="Chan C."/>
        </authorList>
    </citation>
    <scope>NUCLEOTIDE SEQUENCE [LARGE SCALE GENOMIC DNA]</scope>
</reference>
<evidence type="ECO:0000313" key="2">
    <source>
        <dbReference type="EMBL" id="CAK0850011.1"/>
    </source>
</evidence>
<name>A0ABN9TUU3_9DINO</name>
<dbReference type="EMBL" id="CAUYUJ010015114">
    <property type="protein sequence ID" value="CAK0850011.1"/>
    <property type="molecule type" value="Genomic_DNA"/>
</dbReference>
<sequence length="121" mass="13032">MPSQRAARLVICEMPAKARPTARPSPTPVASQLLAILDRSVAPPSPPPGDFGPCQLLRKEEAQSSGGADGVAGMSQARVGFERALRARKDCVNARSKKAVKEKTENEETKRNTHKKDTVLD</sequence>
<gene>
    <name evidence="2" type="ORF">PCOR1329_LOCUS42561</name>
</gene>
<evidence type="ECO:0000313" key="3">
    <source>
        <dbReference type="Proteomes" id="UP001189429"/>
    </source>
</evidence>
<dbReference type="Proteomes" id="UP001189429">
    <property type="component" value="Unassembled WGS sequence"/>
</dbReference>
<feature type="compositionally biased region" description="Basic and acidic residues" evidence="1">
    <location>
        <begin position="99"/>
        <end position="121"/>
    </location>
</feature>
<keyword evidence="3" id="KW-1185">Reference proteome</keyword>